<dbReference type="OrthoDB" id="248071at2759"/>
<protein>
    <submittedName>
        <fullName evidence="2">Uncharacterized protein</fullName>
    </submittedName>
</protein>
<name>A0A3R7NFA9_TRYRA</name>
<dbReference type="OMA" id="YESMVID"/>
<comment type="caution">
    <text evidence="2">The sequence shown here is derived from an EMBL/GenBank/DDBJ whole genome shotgun (WGS) entry which is preliminary data.</text>
</comment>
<evidence type="ECO:0000256" key="1">
    <source>
        <dbReference type="SAM" id="MobiDB-lite"/>
    </source>
</evidence>
<sequence length="121" mass="13815">MHQLELESNNHPLFQVPSFMGSEDVDDTHSNSSDIPSYQHSEMSIVPGMTTAQLLRSHRWTLSHMRSGCHKNGDENLYSLTLSRRHLLIPKEYESMVIDGVLEALENYSFGVVENAKTKKR</sequence>
<organism evidence="2 3">
    <name type="scientific">Trypanosoma rangeli</name>
    <dbReference type="NCBI Taxonomy" id="5698"/>
    <lineage>
        <taxon>Eukaryota</taxon>
        <taxon>Discoba</taxon>
        <taxon>Euglenozoa</taxon>
        <taxon>Kinetoplastea</taxon>
        <taxon>Metakinetoplastina</taxon>
        <taxon>Trypanosomatida</taxon>
        <taxon>Trypanosomatidae</taxon>
        <taxon>Trypanosoma</taxon>
        <taxon>Herpetosoma</taxon>
    </lineage>
</organism>
<reference evidence="2 3" key="1">
    <citation type="journal article" date="2018" name="BMC Genomics">
        <title>Genomic comparison of Trypanosoma conorhini and Trypanosoma rangeli to Trypanosoma cruzi strains of high and low virulence.</title>
        <authorList>
            <person name="Bradwell K.R."/>
            <person name="Koparde V.N."/>
            <person name="Matveyev A.V."/>
            <person name="Serrano M.G."/>
            <person name="Alves J.M."/>
            <person name="Parikh H."/>
            <person name="Huang B."/>
            <person name="Lee V."/>
            <person name="Espinosa-Alvarez O."/>
            <person name="Ortiz P.A."/>
            <person name="Costa-Martins A.G."/>
            <person name="Teixeira M.M."/>
            <person name="Buck G.A."/>
        </authorList>
    </citation>
    <scope>NUCLEOTIDE SEQUENCE [LARGE SCALE GENOMIC DNA]</scope>
    <source>
        <strain evidence="2 3">AM80</strain>
    </source>
</reference>
<dbReference type="Proteomes" id="UP000283634">
    <property type="component" value="Unassembled WGS sequence"/>
</dbReference>
<accession>A0A3R7NFA9</accession>
<gene>
    <name evidence="2" type="ORF">TraAM80_06786</name>
</gene>
<evidence type="ECO:0000313" key="3">
    <source>
        <dbReference type="Proteomes" id="UP000283634"/>
    </source>
</evidence>
<feature type="compositionally biased region" description="Polar residues" evidence="1">
    <location>
        <begin position="30"/>
        <end position="42"/>
    </location>
</feature>
<dbReference type="AlphaFoldDB" id="A0A3R7NFA9"/>
<dbReference type="EMBL" id="MKGL01000256">
    <property type="protein sequence ID" value="RNF01848.1"/>
    <property type="molecule type" value="Genomic_DNA"/>
</dbReference>
<proteinExistence type="predicted"/>
<dbReference type="GeneID" id="40330719"/>
<feature type="compositionally biased region" description="Polar residues" evidence="1">
    <location>
        <begin position="1"/>
        <end position="12"/>
    </location>
</feature>
<keyword evidence="3" id="KW-1185">Reference proteome</keyword>
<dbReference type="RefSeq" id="XP_029236568.1">
    <property type="nucleotide sequence ID" value="XM_029383614.1"/>
</dbReference>
<feature type="region of interest" description="Disordered" evidence="1">
    <location>
        <begin position="1"/>
        <end position="42"/>
    </location>
</feature>
<evidence type="ECO:0000313" key="2">
    <source>
        <dbReference type="EMBL" id="RNF01848.1"/>
    </source>
</evidence>